<gene>
    <name evidence="2" type="ORF">M440DRAFT_256780</name>
</gene>
<sequence length="174" mass="19352">MGVQRHASQPLLSSLSNCKGWCTLPSHVARFGANDPSVLPLKKRKRERRLNTYSHFSQLARAFDSTRTLRQSRHLSINSNNGPSRAVSHTVFVHATAPRHQGTSLRQKQHESQNCASKGRSASSHRPLQLRMPRTALGSTLASAFYRPIVPIFVRRSCALTCHTCCSGPRKSRG</sequence>
<evidence type="ECO:0000313" key="2">
    <source>
        <dbReference type="EMBL" id="PTB78238.1"/>
    </source>
</evidence>
<evidence type="ECO:0000256" key="1">
    <source>
        <dbReference type="SAM" id="MobiDB-lite"/>
    </source>
</evidence>
<protein>
    <submittedName>
        <fullName evidence="2">Uncharacterized protein</fullName>
    </submittedName>
</protein>
<dbReference type="EMBL" id="KZ679129">
    <property type="protein sequence ID" value="PTB78238.1"/>
    <property type="molecule type" value="Genomic_DNA"/>
</dbReference>
<feature type="region of interest" description="Disordered" evidence="1">
    <location>
        <begin position="98"/>
        <end position="128"/>
    </location>
</feature>
<accession>A0A2T4C9N9</accession>
<keyword evidence="3" id="KW-1185">Reference proteome</keyword>
<dbReference type="Proteomes" id="UP000240760">
    <property type="component" value="Unassembled WGS sequence"/>
</dbReference>
<feature type="compositionally biased region" description="Polar residues" evidence="1">
    <location>
        <begin position="101"/>
        <end position="126"/>
    </location>
</feature>
<evidence type="ECO:0000313" key="3">
    <source>
        <dbReference type="Proteomes" id="UP000240760"/>
    </source>
</evidence>
<proteinExistence type="predicted"/>
<reference evidence="2 3" key="1">
    <citation type="submission" date="2016-07" db="EMBL/GenBank/DDBJ databases">
        <title>Multiple horizontal gene transfer events from other fungi enriched the ability of initially mycotrophic Trichoderma (Ascomycota) to feed on dead plant biomass.</title>
        <authorList>
            <consortium name="DOE Joint Genome Institute"/>
            <person name="Aerts A."/>
            <person name="Atanasova L."/>
            <person name="Chenthamara K."/>
            <person name="Zhang J."/>
            <person name="Grujic M."/>
            <person name="Henrissat B."/>
            <person name="Kuo A."/>
            <person name="Salamov A."/>
            <person name="Lipzen A."/>
            <person name="Labutti K."/>
            <person name="Barry K."/>
            <person name="Miao Y."/>
            <person name="Rahimi M.J."/>
            <person name="Shen Q."/>
            <person name="Grigoriev I.V."/>
            <person name="Kubicek C.P."/>
            <person name="Druzhinina I.S."/>
        </authorList>
    </citation>
    <scope>NUCLEOTIDE SEQUENCE [LARGE SCALE GENOMIC DNA]</scope>
    <source>
        <strain evidence="2 3">ATCC 18648</strain>
    </source>
</reference>
<organism evidence="2 3">
    <name type="scientific">Trichoderma longibrachiatum ATCC 18648</name>
    <dbReference type="NCBI Taxonomy" id="983965"/>
    <lineage>
        <taxon>Eukaryota</taxon>
        <taxon>Fungi</taxon>
        <taxon>Dikarya</taxon>
        <taxon>Ascomycota</taxon>
        <taxon>Pezizomycotina</taxon>
        <taxon>Sordariomycetes</taxon>
        <taxon>Hypocreomycetidae</taxon>
        <taxon>Hypocreales</taxon>
        <taxon>Hypocreaceae</taxon>
        <taxon>Trichoderma</taxon>
    </lineage>
</organism>
<name>A0A2T4C9N9_TRILO</name>
<dbReference type="AlphaFoldDB" id="A0A2T4C9N9"/>